<dbReference type="Pfam" id="PF02361">
    <property type="entry name" value="CbiQ"/>
    <property type="match status" value="1"/>
</dbReference>
<keyword evidence="8" id="KW-1185">Reference proteome</keyword>
<dbReference type="EMBL" id="JAODBU010000003">
    <property type="protein sequence ID" value="MCT7398368.1"/>
    <property type="molecule type" value="Genomic_DNA"/>
</dbReference>
<proteinExistence type="predicted"/>
<protein>
    <submittedName>
        <fullName evidence="7">Energy-coupling factor transporter transmembrane protein EcfT</fullName>
    </submittedName>
</protein>
<evidence type="ECO:0000256" key="2">
    <source>
        <dbReference type="ARBA" id="ARBA00022475"/>
    </source>
</evidence>
<organism evidence="7 8">
    <name type="scientific">Eubacterium album</name>
    <dbReference type="NCBI Taxonomy" id="2978477"/>
    <lineage>
        <taxon>Bacteria</taxon>
        <taxon>Bacillati</taxon>
        <taxon>Bacillota</taxon>
        <taxon>Clostridia</taxon>
        <taxon>Eubacteriales</taxon>
        <taxon>Eubacteriaceae</taxon>
        <taxon>Eubacterium</taxon>
    </lineage>
</organism>
<keyword evidence="2" id="KW-1003">Cell membrane</keyword>
<evidence type="ECO:0000256" key="1">
    <source>
        <dbReference type="ARBA" id="ARBA00004141"/>
    </source>
</evidence>
<keyword evidence="4 6" id="KW-1133">Transmembrane helix</keyword>
<dbReference type="RefSeq" id="WP_022088553.1">
    <property type="nucleotide sequence ID" value="NZ_JAODBU010000003.1"/>
</dbReference>
<gene>
    <name evidence="7" type="ORF">N5B56_04585</name>
</gene>
<comment type="subcellular location">
    <subcellularLocation>
        <location evidence="1">Membrane</location>
        <topology evidence="1">Multi-pass membrane protein</topology>
    </subcellularLocation>
</comment>
<evidence type="ECO:0000313" key="8">
    <source>
        <dbReference type="Proteomes" id="UP001431199"/>
    </source>
</evidence>
<feature type="transmembrane region" description="Helical" evidence="6">
    <location>
        <begin position="73"/>
        <end position="98"/>
    </location>
</feature>
<dbReference type="CDD" id="cd16914">
    <property type="entry name" value="EcfT"/>
    <property type="match status" value="1"/>
</dbReference>
<keyword evidence="3 6" id="KW-0812">Transmembrane</keyword>
<name>A0ABT2LYK4_9FIRM</name>
<dbReference type="PANTHER" id="PTHR34857">
    <property type="entry name" value="SLL0384 PROTEIN"/>
    <property type="match status" value="1"/>
</dbReference>
<comment type="caution">
    <text evidence="7">The sequence shown here is derived from an EMBL/GenBank/DDBJ whole genome shotgun (WGS) entry which is preliminary data.</text>
</comment>
<dbReference type="Proteomes" id="UP001431199">
    <property type="component" value="Unassembled WGS sequence"/>
</dbReference>
<dbReference type="InterPro" id="IPR003339">
    <property type="entry name" value="ABC/ECF_trnsptr_transmembrane"/>
</dbReference>
<evidence type="ECO:0000256" key="6">
    <source>
        <dbReference type="SAM" id="Phobius"/>
    </source>
</evidence>
<evidence type="ECO:0000313" key="7">
    <source>
        <dbReference type="EMBL" id="MCT7398368.1"/>
    </source>
</evidence>
<feature type="transmembrane region" description="Helical" evidence="6">
    <location>
        <begin position="245"/>
        <end position="264"/>
    </location>
</feature>
<evidence type="ECO:0000256" key="4">
    <source>
        <dbReference type="ARBA" id="ARBA00022989"/>
    </source>
</evidence>
<evidence type="ECO:0000256" key="3">
    <source>
        <dbReference type="ARBA" id="ARBA00022692"/>
    </source>
</evidence>
<feature type="transmembrane region" description="Helical" evidence="6">
    <location>
        <begin position="29"/>
        <end position="53"/>
    </location>
</feature>
<feature type="transmembrane region" description="Helical" evidence="6">
    <location>
        <begin position="104"/>
        <end position="127"/>
    </location>
</feature>
<dbReference type="InterPro" id="IPR051611">
    <property type="entry name" value="ECF_transporter_component"/>
</dbReference>
<dbReference type="PANTHER" id="PTHR34857:SF2">
    <property type="entry name" value="SLL0384 PROTEIN"/>
    <property type="match status" value="1"/>
</dbReference>
<evidence type="ECO:0000256" key="5">
    <source>
        <dbReference type="ARBA" id="ARBA00023136"/>
    </source>
</evidence>
<keyword evidence="5 6" id="KW-0472">Membrane</keyword>
<reference evidence="7" key="1">
    <citation type="submission" date="2022-09" db="EMBL/GenBank/DDBJ databases">
        <title>Eubacterium sp. LFL-14 isolated from human feces.</title>
        <authorList>
            <person name="Liu F."/>
        </authorList>
    </citation>
    <scope>NUCLEOTIDE SEQUENCE</scope>
    <source>
        <strain evidence="7">LFL-14</strain>
    </source>
</reference>
<accession>A0ABT2LYK4</accession>
<sequence length="278" mass="31007">MAEITLGQYYPENSIIHKLDPRVKLFGTLIFIIAIFSTNNIIGLLAIVMFLAIIIKISKVPFAKIIKGIKGILFLLVFTIVLNILFTPGTPIITFWIIKITKEGLITGGFLTFRLTFLVLSTSVLTLTTTPNDLSDGLEKSFAFLNKIHFPVHEMAMMMSLALRFIPTLVEETEKIKKAQMARGADFETGGLMQRVKSLIPLLVPLFVSSIRRALDLAMAMEARCYHGGNRTKLKPLVYKKKDKISYLVLVGFLCVILGAGFVTNNLVMFKFLSIKAS</sequence>